<evidence type="ECO:0000313" key="2">
    <source>
        <dbReference type="Proteomes" id="UP001234297"/>
    </source>
</evidence>
<proteinExistence type="predicted"/>
<organism evidence="1 2">
    <name type="scientific">Persea americana</name>
    <name type="common">Avocado</name>
    <dbReference type="NCBI Taxonomy" id="3435"/>
    <lineage>
        <taxon>Eukaryota</taxon>
        <taxon>Viridiplantae</taxon>
        <taxon>Streptophyta</taxon>
        <taxon>Embryophyta</taxon>
        <taxon>Tracheophyta</taxon>
        <taxon>Spermatophyta</taxon>
        <taxon>Magnoliopsida</taxon>
        <taxon>Magnoliidae</taxon>
        <taxon>Laurales</taxon>
        <taxon>Lauraceae</taxon>
        <taxon>Persea</taxon>
    </lineage>
</organism>
<keyword evidence="2" id="KW-1185">Reference proteome</keyword>
<name>A0ACC2L531_PERAE</name>
<protein>
    <submittedName>
        <fullName evidence="1">Uncharacterized protein</fullName>
    </submittedName>
</protein>
<gene>
    <name evidence="1" type="ORF">MRB53_021461</name>
</gene>
<sequence>MTPLVAPLQPATTPPPHLSNRFCELITMMLLGEEKAPIEVHVTLSPQHVEIDLSKAIVLYQADEHCMDTQDYSH</sequence>
<reference evidence="1 2" key="1">
    <citation type="journal article" date="2022" name="Hortic Res">
        <title>A haplotype resolved chromosomal level avocado genome allows analysis of novel avocado genes.</title>
        <authorList>
            <person name="Nath O."/>
            <person name="Fletcher S.J."/>
            <person name="Hayward A."/>
            <person name="Shaw L.M."/>
            <person name="Masouleh A.K."/>
            <person name="Furtado A."/>
            <person name="Henry R.J."/>
            <person name="Mitter N."/>
        </authorList>
    </citation>
    <scope>NUCLEOTIDE SEQUENCE [LARGE SCALE GENOMIC DNA]</scope>
    <source>
        <strain evidence="2">cv. Hass</strain>
    </source>
</reference>
<dbReference type="EMBL" id="CM056814">
    <property type="protein sequence ID" value="KAJ8628154.1"/>
    <property type="molecule type" value="Genomic_DNA"/>
</dbReference>
<comment type="caution">
    <text evidence="1">The sequence shown here is derived from an EMBL/GenBank/DDBJ whole genome shotgun (WGS) entry which is preliminary data.</text>
</comment>
<dbReference type="Proteomes" id="UP001234297">
    <property type="component" value="Chromosome 6"/>
</dbReference>
<accession>A0ACC2L531</accession>
<evidence type="ECO:0000313" key="1">
    <source>
        <dbReference type="EMBL" id="KAJ8628154.1"/>
    </source>
</evidence>